<sequence length="206" mass="22668">MVENPINKARRFRDGSRPDLRDRMIALNLRTYEEMYERGQMIERDMKERAAASGSRFAPVGDNRQAGNRPMAGNRRFIPPVRKNIGKPNHQANWNCRMCGRRHGNGPRPSGTGACFKCGQLGHHARNCPSQVPGPQSQGQRPQYGPPAELPARTTLNRPPAQGRVYAVARKEAENAPGVVTGTVTLCNHAAYALFDPGASHSFVSA</sequence>
<dbReference type="PANTHER" id="PTHR15503:SF42">
    <property type="entry name" value="ZINC FINGER, CCHC-TYPE, RETROTRANSPOSON GAG DOMAIN, ASPARTIC PEPTIDASE DOMAIN PROTEIN-RELATED"/>
    <property type="match status" value="1"/>
</dbReference>
<keyword evidence="1" id="KW-0862">Zinc</keyword>
<evidence type="ECO:0000256" key="1">
    <source>
        <dbReference type="PROSITE-ProRule" id="PRU00047"/>
    </source>
</evidence>
<dbReference type="Gene3D" id="4.10.60.10">
    <property type="entry name" value="Zinc finger, CCHC-type"/>
    <property type="match status" value="1"/>
</dbReference>
<dbReference type="PANTHER" id="PTHR15503">
    <property type="entry name" value="LDOC1 RELATED"/>
    <property type="match status" value="1"/>
</dbReference>
<keyword evidence="1" id="KW-0863">Zinc-finger</keyword>
<dbReference type="InterPro" id="IPR001878">
    <property type="entry name" value="Znf_CCHC"/>
</dbReference>
<dbReference type="InterPro" id="IPR032567">
    <property type="entry name" value="RTL1-rel"/>
</dbReference>
<keyword evidence="4" id="KW-1185">Reference proteome</keyword>
<dbReference type="SUPFAM" id="SSF57756">
    <property type="entry name" value="Retrovirus zinc finger-like domains"/>
    <property type="match status" value="1"/>
</dbReference>
<name>A0ABM3HJ40_9MYRT</name>
<accession>A0ABM3HJ40</accession>
<feature type="region of interest" description="Disordered" evidence="2">
    <location>
        <begin position="49"/>
        <end position="89"/>
    </location>
</feature>
<proteinExistence type="predicted"/>
<gene>
    <name evidence="5" type="primary">LOC125315486</name>
</gene>
<dbReference type="RefSeq" id="XP_048136602.1">
    <property type="nucleotide sequence ID" value="XM_048280645.1"/>
</dbReference>
<feature type="domain" description="CCHC-type" evidence="3">
    <location>
        <begin position="115"/>
        <end position="130"/>
    </location>
</feature>
<dbReference type="SMART" id="SM00343">
    <property type="entry name" value="ZnF_C2HC"/>
    <property type="match status" value="1"/>
</dbReference>
<feature type="compositionally biased region" description="Low complexity" evidence="2">
    <location>
        <begin position="129"/>
        <end position="143"/>
    </location>
</feature>
<keyword evidence="1" id="KW-0479">Metal-binding</keyword>
<evidence type="ECO:0000313" key="4">
    <source>
        <dbReference type="Proteomes" id="UP000827889"/>
    </source>
</evidence>
<dbReference type="InterPro" id="IPR036875">
    <property type="entry name" value="Znf_CCHC_sf"/>
</dbReference>
<dbReference type="GeneID" id="125315486"/>
<reference evidence="5" key="1">
    <citation type="submission" date="2025-08" db="UniProtKB">
        <authorList>
            <consortium name="RefSeq"/>
        </authorList>
    </citation>
    <scope>IDENTIFICATION</scope>
    <source>
        <tissue evidence="5">Leaf</tissue>
    </source>
</reference>
<feature type="region of interest" description="Disordered" evidence="2">
    <location>
        <begin position="129"/>
        <end position="157"/>
    </location>
</feature>
<protein>
    <submittedName>
        <fullName evidence="5">Uncharacterized protein LOC125315486</fullName>
    </submittedName>
</protein>
<organism evidence="4 5">
    <name type="scientific">Rhodamnia argentea</name>
    <dbReference type="NCBI Taxonomy" id="178133"/>
    <lineage>
        <taxon>Eukaryota</taxon>
        <taxon>Viridiplantae</taxon>
        <taxon>Streptophyta</taxon>
        <taxon>Embryophyta</taxon>
        <taxon>Tracheophyta</taxon>
        <taxon>Spermatophyta</taxon>
        <taxon>Magnoliopsida</taxon>
        <taxon>eudicotyledons</taxon>
        <taxon>Gunneridae</taxon>
        <taxon>Pentapetalae</taxon>
        <taxon>rosids</taxon>
        <taxon>malvids</taxon>
        <taxon>Myrtales</taxon>
        <taxon>Myrtaceae</taxon>
        <taxon>Myrtoideae</taxon>
        <taxon>Myrteae</taxon>
        <taxon>Australasian group</taxon>
        <taxon>Rhodamnia</taxon>
    </lineage>
</organism>
<evidence type="ECO:0000256" key="2">
    <source>
        <dbReference type="SAM" id="MobiDB-lite"/>
    </source>
</evidence>
<dbReference type="PROSITE" id="PS50158">
    <property type="entry name" value="ZF_CCHC"/>
    <property type="match status" value="1"/>
</dbReference>
<dbReference type="Proteomes" id="UP000827889">
    <property type="component" value="Chromosome 6"/>
</dbReference>
<dbReference type="Pfam" id="PF00098">
    <property type="entry name" value="zf-CCHC"/>
    <property type="match status" value="1"/>
</dbReference>
<evidence type="ECO:0000313" key="5">
    <source>
        <dbReference type="RefSeq" id="XP_048136602.1"/>
    </source>
</evidence>
<dbReference type="Pfam" id="PF08284">
    <property type="entry name" value="RVP_2"/>
    <property type="match status" value="1"/>
</dbReference>
<evidence type="ECO:0000259" key="3">
    <source>
        <dbReference type="PROSITE" id="PS50158"/>
    </source>
</evidence>